<organism evidence="7 8">
    <name type="scientific">Gemella morbillorum</name>
    <dbReference type="NCBI Taxonomy" id="29391"/>
    <lineage>
        <taxon>Bacteria</taxon>
        <taxon>Bacillati</taxon>
        <taxon>Bacillota</taxon>
        <taxon>Bacilli</taxon>
        <taxon>Bacillales</taxon>
        <taxon>Gemellaceae</taxon>
        <taxon>Gemella</taxon>
    </lineage>
</organism>
<name>A0AAP9HCQ6_9BACL</name>
<evidence type="ECO:0000259" key="6">
    <source>
        <dbReference type="PROSITE" id="PS51372"/>
    </source>
</evidence>
<dbReference type="GO" id="GO:0006355">
    <property type="term" value="P:regulation of DNA-templated transcription"/>
    <property type="evidence" value="ECO:0007669"/>
    <property type="project" value="InterPro"/>
</dbReference>
<gene>
    <name evidence="7" type="ORF">FOC49_00545</name>
</gene>
<dbReference type="InterPro" id="IPR050661">
    <property type="entry name" value="BglG_antiterminators"/>
</dbReference>
<dbReference type="Pfam" id="PF00359">
    <property type="entry name" value="PTS_EIIA_2"/>
    <property type="match status" value="1"/>
</dbReference>
<evidence type="ECO:0000256" key="4">
    <source>
        <dbReference type="ARBA" id="ARBA00023163"/>
    </source>
</evidence>
<dbReference type="Gene3D" id="1.10.1790.10">
    <property type="entry name" value="PRD domain"/>
    <property type="match status" value="2"/>
</dbReference>
<dbReference type="Pfam" id="PF00874">
    <property type="entry name" value="PRD"/>
    <property type="match status" value="1"/>
</dbReference>
<evidence type="ECO:0000259" key="5">
    <source>
        <dbReference type="PROSITE" id="PS51094"/>
    </source>
</evidence>
<dbReference type="PROSITE" id="PS51372">
    <property type="entry name" value="PRD_2"/>
    <property type="match status" value="2"/>
</dbReference>
<protein>
    <submittedName>
        <fullName evidence="7">PRD domain-containing protein</fullName>
    </submittedName>
</protein>
<dbReference type="InterPro" id="IPR036634">
    <property type="entry name" value="PRD_sf"/>
</dbReference>
<feature type="domain" description="PTS EIIA type-2" evidence="5">
    <location>
        <begin position="491"/>
        <end position="631"/>
    </location>
</feature>
<dbReference type="PROSITE" id="PS51094">
    <property type="entry name" value="PTS_EIIA_TYPE_2"/>
    <property type="match status" value="1"/>
</dbReference>
<dbReference type="Proteomes" id="UP000425411">
    <property type="component" value="Chromosome"/>
</dbReference>
<dbReference type="RefSeq" id="WP_004633500.1">
    <property type="nucleotide sequence ID" value="NZ_CP046314.1"/>
</dbReference>
<dbReference type="SUPFAM" id="SSF63520">
    <property type="entry name" value="PTS-regulatory domain, PRD"/>
    <property type="match status" value="2"/>
</dbReference>
<evidence type="ECO:0000313" key="8">
    <source>
        <dbReference type="Proteomes" id="UP000425411"/>
    </source>
</evidence>
<dbReference type="EMBL" id="CP046314">
    <property type="protein sequence ID" value="QGS08469.1"/>
    <property type="molecule type" value="Genomic_DNA"/>
</dbReference>
<sequence>MEIFNYDNRSLRLLNILESNFLVQDKYLIDVLKVSSKTINNEIKSLNEIFGSCAYIESKNSNYSLYIIKLEEYLKKKRSIYEAGENFDSSKVRLVYIFKKLVSTSDGQLIDDLAFEMIVSRTTLNTDLKKLNEIINDYNLVIKGKPNIGIKIVGLEKDIRIFILENIYNYMYKEDIFDKEDNKFFDEMFVKYKIDEQAKGEFLKYLTVSIDRFANGFRLNLVENQYEELLDSYAKDFIKEVCEYTTLKYGITLNQDEMKFLAICFATMRVPTKINKIRENLKYTEEYKKLVQEILEIVVYEYGLKFDTSDIIEEFIYHIYFLMERLKYGVRYHNNMKEKIKKDFPVSYKIARTASEVITEKYQYSVSEDEISYLAIYFETFLKKIKIQPDNLKILLVTNAGPAYKKLMIKELENISQSSEITVVTTYENVKYDNFDIIISTVNKNFETTIPIIYQNEILDIVYLKKEINFLRYVNKMNNPAIRGMESIVLSSMSESTFFVCDNRKTYAENLETMIKGLEAKGFVDKEFLLRIREREQKSSMIFADSVAFPHTQNEKENSLLIALGVCKDGFKDNKELKLIFLACVPKDGDQGLLLAKTYDELISIIKDKKLIDDISKVEGYNSLVNYFIKHTNLYR</sequence>
<dbReference type="InterPro" id="IPR007737">
    <property type="entry name" value="Mga_HTH"/>
</dbReference>
<evidence type="ECO:0000256" key="2">
    <source>
        <dbReference type="ARBA" id="ARBA00023015"/>
    </source>
</evidence>
<dbReference type="AlphaFoldDB" id="A0AAP9HCQ6"/>
<accession>A0AAP9HCQ6</accession>
<keyword evidence="3" id="KW-0010">Activator</keyword>
<dbReference type="Gene3D" id="3.40.930.10">
    <property type="entry name" value="Mannitol-specific EII, Chain A"/>
    <property type="match status" value="1"/>
</dbReference>
<proteinExistence type="predicted"/>
<keyword evidence="4" id="KW-0804">Transcription</keyword>
<dbReference type="InterPro" id="IPR011608">
    <property type="entry name" value="PRD"/>
</dbReference>
<dbReference type="PANTHER" id="PTHR30185">
    <property type="entry name" value="CRYPTIC BETA-GLUCOSIDE BGL OPERON ANTITERMINATOR"/>
    <property type="match status" value="1"/>
</dbReference>
<dbReference type="InterPro" id="IPR016152">
    <property type="entry name" value="PTrfase/Anion_transptr"/>
</dbReference>
<evidence type="ECO:0000313" key="7">
    <source>
        <dbReference type="EMBL" id="QGS08469.1"/>
    </source>
</evidence>
<dbReference type="InterPro" id="IPR036388">
    <property type="entry name" value="WH-like_DNA-bd_sf"/>
</dbReference>
<feature type="domain" description="PRD" evidence="6">
    <location>
        <begin position="282"/>
        <end position="388"/>
    </location>
</feature>
<dbReference type="Pfam" id="PF05043">
    <property type="entry name" value="Mga"/>
    <property type="match status" value="1"/>
</dbReference>
<evidence type="ECO:0000256" key="3">
    <source>
        <dbReference type="ARBA" id="ARBA00023159"/>
    </source>
</evidence>
<feature type="domain" description="PRD" evidence="6">
    <location>
        <begin position="168"/>
        <end position="275"/>
    </location>
</feature>
<keyword evidence="1" id="KW-0677">Repeat</keyword>
<keyword evidence="8" id="KW-1185">Reference proteome</keyword>
<dbReference type="PANTHER" id="PTHR30185:SF18">
    <property type="entry name" value="TRANSCRIPTIONAL REGULATOR MTLR"/>
    <property type="match status" value="1"/>
</dbReference>
<evidence type="ECO:0000256" key="1">
    <source>
        <dbReference type="ARBA" id="ARBA00022737"/>
    </source>
</evidence>
<reference evidence="7 8" key="1">
    <citation type="submission" date="2019-11" db="EMBL/GenBank/DDBJ databases">
        <title>FDA dAtabase for Regulatory Grade micrObial Sequences (FDA-ARGOS): Supporting development and validation of Infectious Disease Dx tests.</title>
        <authorList>
            <person name="Turner S."/>
            <person name="Byrd R."/>
            <person name="Tallon L."/>
            <person name="Sadzewicz L."/>
            <person name="Vavikolanu K."/>
            <person name="Mehta A."/>
            <person name="Aluvathingal J."/>
            <person name="Nadendla S."/>
            <person name="Myers T."/>
            <person name="Yan Y."/>
            <person name="Sichtig H."/>
        </authorList>
    </citation>
    <scope>NUCLEOTIDE SEQUENCE [LARGE SCALE GENOMIC DNA]</scope>
    <source>
        <strain evidence="7 8">FDAARGOS_741</strain>
    </source>
</reference>
<keyword evidence="2" id="KW-0805">Transcription regulation</keyword>
<dbReference type="Gene3D" id="1.10.10.10">
    <property type="entry name" value="Winged helix-like DNA-binding domain superfamily/Winged helix DNA-binding domain"/>
    <property type="match status" value="1"/>
</dbReference>
<dbReference type="InterPro" id="IPR002178">
    <property type="entry name" value="PTS_EIIA_type-2_dom"/>
</dbReference>
<dbReference type="SUPFAM" id="SSF55804">
    <property type="entry name" value="Phoshotransferase/anion transport protein"/>
    <property type="match status" value="1"/>
</dbReference>